<evidence type="ECO:0000256" key="4">
    <source>
        <dbReference type="ARBA" id="ARBA00022475"/>
    </source>
</evidence>
<evidence type="ECO:0000256" key="9">
    <source>
        <dbReference type="SAM" id="MobiDB-lite"/>
    </source>
</evidence>
<protein>
    <recommendedName>
        <fullName evidence="8">CASP-like protein</fullName>
    </recommendedName>
</protein>
<comment type="subunit">
    <text evidence="3 8">Homodimer and heterodimers.</text>
</comment>
<keyword evidence="7 8" id="KW-0472">Membrane</keyword>
<feature type="transmembrane region" description="Helical" evidence="8">
    <location>
        <begin position="80"/>
        <end position="98"/>
    </location>
</feature>
<evidence type="ECO:0000256" key="8">
    <source>
        <dbReference type="RuleBase" id="RU361233"/>
    </source>
</evidence>
<comment type="caution">
    <text evidence="8">Lacks conserved residue(s) required for the propagation of feature annotation.</text>
</comment>
<feature type="compositionally biased region" description="Pro residues" evidence="9">
    <location>
        <begin position="15"/>
        <end position="30"/>
    </location>
</feature>
<reference evidence="11" key="2">
    <citation type="submission" date="2020-08" db="EMBL/GenBank/DDBJ databases">
        <title>Plant Genome Project.</title>
        <authorList>
            <person name="Zhang R.-G."/>
        </authorList>
    </citation>
    <scope>NUCLEOTIDE SEQUENCE</scope>
    <source>
        <strain evidence="11">Huo1</strain>
        <tissue evidence="11">Leaf</tissue>
    </source>
</reference>
<evidence type="ECO:0000256" key="2">
    <source>
        <dbReference type="ARBA" id="ARBA00007651"/>
    </source>
</evidence>
<keyword evidence="6 8" id="KW-1133">Transmembrane helix</keyword>
<dbReference type="PANTHER" id="PTHR33573:SF40">
    <property type="entry name" value="CASP-LIKE PROTEIN 4D2"/>
    <property type="match status" value="1"/>
</dbReference>
<dbReference type="Proteomes" id="UP000298416">
    <property type="component" value="Unassembled WGS sequence"/>
</dbReference>
<evidence type="ECO:0000313" key="11">
    <source>
        <dbReference type="EMBL" id="KAG6399097.1"/>
    </source>
</evidence>
<feature type="compositionally biased region" description="Polar residues" evidence="9">
    <location>
        <begin position="1"/>
        <end position="10"/>
    </location>
</feature>
<evidence type="ECO:0000256" key="3">
    <source>
        <dbReference type="ARBA" id="ARBA00011489"/>
    </source>
</evidence>
<gene>
    <name evidence="11" type="ORF">SASPL_140571</name>
</gene>
<name>A0A8X8WQ74_SALSN</name>
<keyword evidence="12" id="KW-1185">Reference proteome</keyword>
<dbReference type="PANTHER" id="PTHR33573">
    <property type="entry name" value="CASP-LIKE PROTEIN 4A4"/>
    <property type="match status" value="1"/>
</dbReference>
<comment type="caution">
    <text evidence="11">The sequence shown here is derived from an EMBL/GenBank/DDBJ whole genome shotgun (WGS) entry which is preliminary data.</text>
</comment>
<feature type="transmembrane region" description="Helical" evidence="8">
    <location>
        <begin position="157"/>
        <end position="174"/>
    </location>
</feature>
<accession>A0A8X8WQ74</accession>
<evidence type="ECO:0000313" key="12">
    <source>
        <dbReference type="Proteomes" id="UP000298416"/>
    </source>
</evidence>
<evidence type="ECO:0000256" key="6">
    <source>
        <dbReference type="ARBA" id="ARBA00022989"/>
    </source>
</evidence>
<comment type="similarity">
    <text evidence="2 8">Belongs to the Casparian strip membrane proteins (CASP) family.</text>
</comment>
<feature type="transmembrane region" description="Helical" evidence="8">
    <location>
        <begin position="186"/>
        <end position="206"/>
    </location>
</feature>
<keyword evidence="5 8" id="KW-0812">Transmembrane</keyword>
<feature type="region of interest" description="Disordered" evidence="9">
    <location>
        <begin position="1"/>
        <end position="30"/>
    </location>
</feature>
<keyword evidence="4 8" id="KW-1003">Cell membrane</keyword>
<sequence>MARTSLSTEANEAPQTPPPQTPAPPPPPPPPPLLSMARIAIIMRMITLVFLVLSVSLLASNSTTIRVGDSTTTVHFNDFYAYRYALATGVIGLSYTFMHLISSLQQVRSGMLLNDPKILVYEFIGDKVILALVATGVGAAFGATVELKAKMDDLENAYELYLGITVFAPIVSKFDDFFNRAYIPTIFLLLAFLSTGLSSILSSLALTNKTT</sequence>
<dbReference type="GO" id="GO:0005886">
    <property type="term" value="C:plasma membrane"/>
    <property type="evidence" value="ECO:0007669"/>
    <property type="project" value="UniProtKB-SubCell"/>
</dbReference>
<dbReference type="InterPro" id="IPR006702">
    <property type="entry name" value="CASP_dom"/>
</dbReference>
<evidence type="ECO:0000256" key="5">
    <source>
        <dbReference type="ARBA" id="ARBA00022692"/>
    </source>
</evidence>
<feature type="transmembrane region" description="Helical" evidence="8">
    <location>
        <begin position="118"/>
        <end position="145"/>
    </location>
</feature>
<feature type="domain" description="Casparian strip membrane protein" evidence="10">
    <location>
        <begin position="36"/>
        <end position="148"/>
    </location>
</feature>
<evidence type="ECO:0000259" key="10">
    <source>
        <dbReference type="Pfam" id="PF04535"/>
    </source>
</evidence>
<proteinExistence type="inferred from homology"/>
<comment type="subcellular location">
    <subcellularLocation>
        <location evidence="1 8">Cell membrane</location>
        <topology evidence="1 8">Multi-pass membrane protein</topology>
    </subcellularLocation>
</comment>
<dbReference type="AlphaFoldDB" id="A0A8X8WQ74"/>
<evidence type="ECO:0000256" key="1">
    <source>
        <dbReference type="ARBA" id="ARBA00004651"/>
    </source>
</evidence>
<dbReference type="EMBL" id="PNBA02000015">
    <property type="protein sequence ID" value="KAG6399097.1"/>
    <property type="molecule type" value="Genomic_DNA"/>
</dbReference>
<evidence type="ECO:0000256" key="7">
    <source>
        <dbReference type="ARBA" id="ARBA00023136"/>
    </source>
</evidence>
<dbReference type="Pfam" id="PF04535">
    <property type="entry name" value="CASP_dom"/>
    <property type="match status" value="1"/>
</dbReference>
<feature type="transmembrane region" description="Helical" evidence="8">
    <location>
        <begin position="36"/>
        <end position="59"/>
    </location>
</feature>
<reference evidence="11" key="1">
    <citation type="submission" date="2018-01" db="EMBL/GenBank/DDBJ databases">
        <authorList>
            <person name="Mao J.F."/>
        </authorList>
    </citation>
    <scope>NUCLEOTIDE SEQUENCE</scope>
    <source>
        <strain evidence="11">Huo1</strain>
        <tissue evidence="11">Leaf</tissue>
    </source>
</reference>
<organism evidence="11">
    <name type="scientific">Salvia splendens</name>
    <name type="common">Scarlet sage</name>
    <dbReference type="NCBI Taxonomy" id="180675"/>
    <lineage>
        <taxon>Eukaryota</taxon>
        <taxon>Viridiplantae</taxon>
        <taxon>Streptophyta</taxon>
        <taxon>Embryophyta</taxon>
        <taxon>Tracheophyta</taxon>
        <taxon>Spermatophyta</taxon>
        <taxon>Magnoliopsida</taxon>
        <taxon>eudicotyledons</taxon>
        <taxon>Gunneridae</taxon>
        <taxon>Pentapetalae</taxon>
        <taxon>asterids</taxon>
        <taxon>lamiids</taxon>
        <taxon>Lamiales</taxon>
        <taxon>Lamiaceae</taxon>
        <taxon>Nepetoideae</taxon>
        <taxon>Mentheae</taxon>
        <taxon>Salviinae</taxon>
        <taxon>Salvia</taxon>
        <taxon>Salvia subgen. Calosphace</taxon>
        <taxon>core Calosphace</taxon>
    </lineage>
</organism>